<dbReference type="GO" id="GO:0004741">
    <property type="term" value="F:[pyruvate dehydrogenase (acetyl-transferring)]-phosphatase activity"/>
    <property type="evidence" value="ECO:0007669"/>
    <property type="project" value="TreeGrafter"/>
</dbReference>
<name>A0A8C2R241_CAPHI</name>
<reference evidence="2" key="1">
    <citation type="submission" date="2019-03" db="EMBL/GenBank/DDBJ databases">
        <title>Genome sequencing and reference-guided assembly of Black Bengal Goat (Capra hircus).</title>
        <authorList>
            <person name="Siddiki A.Z."/>
            <person name="Baten A."/>
            <person name="Billah M."/>
            <person name="Alam M.A.U."/>
            <person name="Shawrob K.S.M."/>
            <person name="Saha S."/>
            <person name="Chowdhury M."/>
            <person name="Rahman A.H."/>
            <person name="Stear M."/>
            <person name="Miah G."/>
            <person name="Das G.B."/>
            <person name="Hossain M.M."/>
            <person name="Kumkum M."/>
            <person name="Islam M.S."/>
            <person name="Mollah A.M."/>
            <person name="Ahsan A."/>
            <person name="Tusar F."/>
            <person name="Khan M.K.I."/>
        </authorList>
    </citation>
    <scope>NUCLEOTIDE SEQUENCE [LARGE SCALE GENOMIC DNA]</scope>
</reference>
<dbReference type="PANTHER" id="PTHR13832:SF287">
    <property type="entry name" value="PROTEIN PHOSPHATASE 1H"/>
    <property type="match status" value="1"/>
</dbReference>
<dbReference type="Ensembl" id="ENSCHIT00010031546.1">
    <property type="protein sequence ID" value="ENSCHIP00010022384.1"/>
    <property type="gene ID" value="ENSCHIG00010016405.1"/>
</dbReference>
<protein>
    <recommendedName>
        <fullName evidence="1">PPM-type phosphatase domain-containing protein</fullName>
    </recommendedName>
</protein>
<reference evidence="2" key="2">
    <citation type="submission" date="2025-08" db="UniProtKB">
        <authorList>
            <consortium name="Ensembl"/>
        </authorList>
    </citation>
    <scope>IDENTIFICATION</scope>
</reference>
<dbReference type="PANTHER" id="PTHR13832">
    <property type="entry name" value="PROTEIN PHOSPHATASE 2C"/>
    <property type="match status" value="1"/>
</dbReference>
<accession>A0A8C2R241</accession>
<organism evidence="2">
    <name type="scientific">Capra hircus</name>
    <name type="common">Goat</name>
    <dbReference type="NCBI Taxonomy" id="9925"/>
    <lineage>
        <taxon>Eukaryota</taxon>
        <taxon>Metazoa</taxon>
        <taxon>Chordata</taxon>
        <taxon>Craniata</taxon>
        <taxon>Vertebrata</taxon>
        <taxon>Euteleostomi</taxon>
        <taxon>Mammalia</taxon>
        <taxon>Eutheria</taxon>
        <taxon>Laurasiatheria</taxon>
        <taxon>Artiodactyla</taxon>
        <taxon>Ruminantia</taxon>
        <taxon>Pecora</taxon>
        <taxon>Bovidae</taxon>
        <taxon>Caprinae</taxon>
        <taxon>Capra</taxon>
    </lineage>
</organism>
<dbReference type="InterPro" id="IPR036457">
    <property type="entry name" value="PPM-type-like_dom_sf"/>
</dbReference>
<evidence type="ECO:0000313" key="2">
    <source>
        <dbReference type="Ensembl" id="ENSCHIP00010022384.1"/>
    </source>
</evidence>
<dbReference type="PROSITE" id="PS51746">
    <property type="entry name" value="PPM_2"/>
    <property type="match status" value="1"/>
</dbReference>
<dbReference type="CDD" id="cd00143">
    <property type="entry name" value="PP2Cc"/>
    <property type="match status" value="1"/>
</dbReference>
<sequence length="190" mass="21142">MSLLPSDGDSFSPTLVLSWRPWSLAGPDCIEDKRAYKTIEDDDLKFPLIYGEGKKARVMATIGVTRGLGDHDLKVHDSNIYIKPFLSSAPEVRVYDLSKYEHGADDVLILATDGLWDVLSNEEVAEAVTQFLPNCDPDDPHRYTLAAQDLVMRARGVLKDRGWRISNDRLGSGDDISVYVIPLIHGNKLS</sequence>
<proteinExistence type="predicted"/>
<dbReference type="Gene3D" id="3.60.40.10">
    <property type="entry name" value="PPM-type phosphatase domain"/>
    <property type="match status" value="1"/>
</dbReference>
<evidence type="ECO:0000259" key="1">
    <source>
        <dbReference type="PROSITE" id="PS51746"/>
    </source>
</evidence>
<dbReference type="Pfam" id="PF00481">
    <property type="entry name" value="PP2C"/>
    <property type="match status" value="1"/>
</dbReference>
<dbReference type="InterPro" id="IPR015655">
    <property type="entry name" value="PP2C"/>
</dbReference>
<dbReference type="InterPro" id="IPR001932">
    <property type="entry name" value="PPM-type_phosphatase-like_dom"/>
</dbReference>
<dbReference type="GO" id="GO:0005739">
    <property type="term" value="C:mitochondrion"/>
    <property type="evidence" value="ECO:0007669"/>
    <property type="project" value="TreeGrafter"/>
</dbReference>
<feature type="domain" description="PPM-type phosphatase" evidence="1">
    <location>
        <begin position="1"/>
        <end position="183"/>
    </location>
</feature>
<dbReference type="SUPFAM" id="SSF81606">
    <property type="entry name" value="PP2C-like"/>
    <property type="match status" value="1"/>
</dbReference>
<dbReference type="AlphaFoldDB" id="A0A8C2R241"/>